<accession>A0A1B2EMA4</accession>
<evidence type="ECO:0000313" key="2">
    <source>
        <dbReference type="EMBL" id="ANY81123.1"/>
    </source>
</evidence>
<dbReference type="InterPro" id="IPR036108">
    <property type="entry name" value="4pyrrol_syn_uPrphyn_synt_sf"/>
</dbReference>
<organism evidence="2">
    <name type="scientific">Microvirga ossetica</name>
    <dbReference type="NCBI Taxonomy" id="1882682"/>
    <lineage>
        <taxon>Bacteria</taxon>
        <taxon>Pseudomonadati</taxon>
        <taxon>Pseudomonadota</taxon>
        <taxon>Alphaproteobacteria</taxon>
        <taxon>Hyphomicrobiales</taxon>
        <taxon>Methylobacteriaceae</taxon>
        <taxon>Microvirga</taxon>
    </lineage>
</organism>
<dbReference type="PANTHER" id="PTHR40082">
    <property type="entry name" value="BLR5956 PROTEIN"/>
    <property type="match status" value="1"/>
</dbReference>
<dbReference type="OrthoDB" id="5946419at2"/>
<protein>
    <submittedName>
        <fullName evidence="2">Uroporphyrinogen III synthase</fullName>
    </submittedName>
</protein>
<dbReference type="CDD" id="cd06578">
    <property type="entry name" value="HemD"/>
    <property type="match status" value="1"/>
</dbReference>
<dbReference type="Pfam" id="PF02602">
    <property type="entry name" value="HEM4"/>
    <property type="match status" value="1"/>
</dbReference>
<evidence type="ECO:0000259" key="1">
    <source>
        <dbReference type="Pfam" id="PF02602"/>
    </source>
</evidence>
<dbReference type="Gene3D" id="3.40.50.10090">
    <property type="match status" value="2"/>
</dbReference>
<dbReference type="InterPro" id="IPR039793">
    <property type="entry name" value="UROS/Hem4"/>
</dbReference>
<dbReference type="EMBL" id="CP016616">
    <property type="protein sequence ID" value="ANY81123.1"/>
    <property type="molecule type" value="Genomic_DNA"/>
</dbReference>
<dbReference type="GO" id="GO:0004852">
    <property type="term" value="F:uroporphyrinogen-III synthase activity"/>
    <property type="evidence" value="ECO:0007669"/>
    <property type="project" value="InterPro"/>
</dbReference>
<dbReference type="RefSeq" id="WP_099512195.1">
    <property type="nucleotide sequence ID" value="NZ_CP016616.1"/>
</dbReference>
<dbReference type="InterPro" id="IPR003754">
    <property type="entry name" value="4pyrrol_synth_uPrphyn_synth"/>
</dbReference>
<feature type="domain" description="Tetrapyrrole biosynthesis uroporphyrinogen III synthase" evidence="1">
    <location>
        <begin position="19"/>
        <end position="249"/>
    </location>
</feature>
<dbReference type="AlphaFoldDB" id="A0A1B2EMA4"/>
<gene>
    <name evidence="2" type="ORF">BB934_25260</name>
</gene>
<dbReference type="SUPFAM" id="SSF69618">
    <property type="entry name" value="HemD-like"/>
    <property type="match status" value="1"/>
</dbReference>
<reference evidence="2" key="1">
    <citation type="submission" date="2016-07" db="EMBL/GenBank/DDBJ databases">
        <title>Microvirga ossetica sp. nov. a new species of rhizobia isolated from root nodules of the legume species Vicia alpestris Steven originated from North Ossetia region in the Caucasus.</title>
        <authorList>
            <person name="Safronova V.I."/>
            <person name="Kuznetsova I.G."/>
            <person name="Sazanova A.L."/>
            <person name="Belimov A."/>
            <person name="Andronov E."/>
            <person name="Osledkin Y.S."/>
            <person name="Onishchuk O.P."/>
            <person name="Kurchak O.N."/>
            <person name="Shaposhnikov A.I."/>
            <person name="Willems A."/>
            <person name="Tikhonovich I.A."/>
        </authorList>
    </citation>
    <scope>NUCLEOTIDE SEQUENCE [LARGE SCALE GENOMIC DNA]</scope>
    <source>
        <strain evidence="2">V5/3M</strain>
    </source>
</reference>
<proteinExistence type="predicted"/>
<dbReference type="PANTHER" id="PTHR40082:SF1">
    <property type="entry name" value="BLR5956 PROTEIN"/>
    <property type="match status" value="1"/>
</dbReference>
<dbReference type="GO" id="GO:0006780">
    <property type="term" value="P:uroporphyrinogen III biosynthetic process"/>
    <property type="evidence" value="ECO:0007669"/>
    <property type="project" value="InterPro"/>
</dbReference>
<sequence>MLEGRRVAVPESRELDLFTRMLERNGAIAIRCPLVSIHDVEDATPVEEWLGRLVAGEHDLLVLYTGEGLSRLLGFAGRKGIEADVVAALGKTFVVARGPKPAKVLRGIGLVPNLMAQEPTTAGLVQTLSAIDLNGKRVGVQLYPGGERALSEFLQRAGAIEDSILCYRYASDEEDERVLHFIEALVSGAVDLIAFTSTAQVRRLQEVARRFGREAELDAAMQRILIAAIGPVTAEAVEKAGWPVGAMPEDSFHLKPLVTASGRKLSQSSDVTPPV</sequence>
<dbReference type="KEGG" id="moc:BB934_25260"/>
<name>A0A1B2EMA4_9HYPH</name>